<dbReference type="InterPro" id="IPR000276">
    <property type="entry name" value="GPCR_Rhodpsn"/>
</dbReference>
<evidence type="ECO:0000256" key="8">
    <source>
        <dbReference type="ARBA" id="ARBA00023224"/>
    </source>
</evidence>
<feature type="transmembrane region" description="Helical" evidence="9">
    <location>
        <begin position="139"/>
        <end position="162"/>
    </location>
</feature>
<dbReference type="CDD" id="cd00637">
    <property type="entry name" value="7tm_classA_rhodopsin-like"/>
    <property type="match status" value="1"/>
</dbReference>
<keyword evidence="7" id="KW-0675">Receptor</keyword>
<feature type="transmembrane region" description="Helical" evidence="9">
    <location>
        <begin position="55"/>
        <end position="78"/>
    </location>
</feature>
<dbReference type="Pfam" id="PF00001">
    <property type="entry name" value="7tm_1"/>
    <property type="match status" value="1"/>
</dbReference>
<proteinExistence type="predicted"/>
<dbReference type="InterPro" id="IPR017452">
    <property type="entry name" value="GPCR_Rhodpsn_7TM"/>
</dbReference>
<dbReference type="GO" id="GO:0005886">
    <property type="term" value="C:plasma membrane"/>
    <property type="evidence" value="ECO:0007669"/>
    <property type="project" value="UniProtKB-SubCell"/>
</dbReference>
<dbReference type="GO" id="GO:0008528">
    <property type="term" value="F:G protein-coupled peptide receptor activity"/>
    <property type="evidence" value="ECO:0007669"/>
    <property type="project" value="TreeGrafter"/>
</dbReference>
<evidence type="ECO:0000259" key="10">
    <source>
        <dbReference type="PROSITE" id="PS50262"/>
    </source>
</evidence>
<sequence length="290" mass="32514">MGGSPSKLPIEAKVGRPPISEANLLLCLLFYPFFLIEQLYLTWPIGNSSCTLYQYGAWVIAGALCNTHALIALNRLWAVYFPDSYRRKHKKKLAFCECLGMWIYLHVGCLPGIILDHLWYRPPVEIKGCNFVTDAPASWLWTVQLVYFDFPILLVLGVYPLVCWKVIKRVGLAVNPINNGHSGAPAPHVSGLPAGFNAAQSFNEHQIIRPTHGTCLSCKRRAADRGVPVLTAMSTLLLVVYFPDQLAYTLQMMFDVNMDDIIPVVSKLYLLSTILDPVMLVLTVKRFIYA</sequence>
<keyword evidence="6 9" id="KW-0472">Membrane</keyword>
<evidence type="ECO:0000256" key="9">
    <source>
        <dbReference type="SAM" id="Phobius"/>
    </source>
</evidence>
<evidence type="ECO:0000313" key="11">
    <source>
        <dbReference type="EMBL" id="GAV06884.1"/>
    </source>
</evidence>
<reference evidence="11 12" key="1">
    <citation type="journal article" date="2016" name="Nat. Commun.">
        <title>Extremotolerant tardigrade genome and improved radiotolerance of human cultured cells by tardigrade-unique protein.</title>
        <authorList>
            <person name="Hashimoto T."/>
            <person name="Horikawa D.D."/>
            <person name="Saito Y."/>
            <person name="Kuwahara H."/>
            <person name="Kozuka-Hata H."/>
            <person name="Shin-I T."/>
            <person name="Minakuchi Y."/>
            <person name="Ohishi K."/>
            <person name="Motoyama A."/>
            <person name="Aizu T."/>
            <person name="Enomoto A."/>
            <person name="Kondo K."/>
            <person name="Tanaka S."/>
            <person name="Hara Y."/>
            <person name="Koshikawa S."/>
            <person name="Sagara H."/>
            <person name="Miura T."/>
            <person name="Yokobori S."/>
            <person name="Miyagawa K."/>
            <person name="Suzuki Y."/>
            <person name="Kubo T."/>
            <person name="Oyama M."/>
            <person name="Kohara Y."/>
            <person name="Fujiyama A."/>
            <person name="Arakawa K."/>
            <person name="Katayama T."/>
            <person name="Toyoda A."/>
            <person name="Kunieda T."/>
        </authorList>
    </citation>
    <scope>NUCLEOTIDE SEQUENCE [LARGE SCALE GENOMIC DNA]</scope>
    <source>
        <strain evidence="11 12">YOKOZUNA-1</strain>
    </source>
</reference>
<dbReference type="PANTHER" id="PTHR24230">
    <property type="entry name" value="G-PROTEIN COUPLED RECEPTOR"/>
    <property type="match status" value="1"/>
</dbReference>
<dbReference type="GO" id="GO:0007218">
    <property type="term" value="P:neuropeptide signaling pathway"/>
    <property type="evidence" value="ECO:0007669"/>
    <property type="project" value="TreeGrafter"/>
</dbReference>
<gene>
    <name evidence="11" type="primary">RvY_16796</name>
    <name evidence="11" type="synonym">RvY_16796.1</name>
    <name evidence="11" type="ORF">RvY_16796-1</name>
</gene>
<dbReference type="AlphaFoldDB" id="A0A1D1W627"/>
<protein>
    <recommendedName>
        <fullName evidence="10">G-protein coupled receptors family 1 profile domain-containing protein</fullName>
    </recommendedName>
</protein>
<keyword evidence="3 9" id="KW-0812">Transmembrane</keyword>
<evidence type="ECO:0000256" key="2">
    <source>
        <dbReference type="ARBA" id="ARBA00022475"/>
    </source>
</evidence>
<evidence type="ECO:0000256" key="7">
    <source>
        <dbReference type="ARBA" id="ARBA00023170"/>
    </source>
</evidence>
<keyword evidence="2" id="KW-1003">Cell membrane</keyword>
<name>A0A1D1W627_RAMVA</name>
<feature type="transmembrane region" description="Helical" evidence="9">
    <location>
        <begin position="268"/>
        <end position="288"/>
    </location>
</feature>
<feature type="transmembrane region" description="Helical" evidence="9">
    <location>
        <begin position="99"/>
        <end position="119"/>
    </location>
</feature>
<evidence type="ECO:0000256" key="1">
    <source>
        <dbReference type="ARBA" id="ARBA00004651"/>
    </source>
</evidence>
<evidence type="ECO:0000256" key="4">
    <source>
        <dbReference type="ARBA" id="ARBA00022989"/>
    </source>
</evidence>
<dbReference type="Gene3D" id="1.20.1070.10">
    <property type="entry name" value="Rhodopsin 7-helix transmembrane proteins"/>
    <property type="match status" value="1"/>
</dbReference>
<evidence type="ECO:0000256" key="5">
    <source>
        <dbReference type="ARBA" id="ARBA00023040"/>
    </source>
</evidence>
<dbReference type="PROSITE" id="PS50262">
    <property type="entry name" value="G_PROTEIN_RECEP_F1_2"/>
    <property type="match status" value="1"/>
</dbReference>
<evidence type="ECO:0000256" key="3">
    <source>
        <dbReference type="ARBA" id="ARBA00022692"/>
    </source>
</evidence>
<organism evidence="11 12">
    <name type="scientific">Ramazzottius varieornatus</name>
    <name type="common">Water bear</name>
    <name type="synonym">Tardigrade</name>
    <dbReference type="NCBI Taxonomy" id="947166"/>
    <lineage>
        <taxon>Eukaryota</taxon>
        <taxon>Metazoa</taxon>
        <taxon>Ecdysozoa</taxon>
        <taxon>Tardigrada</taxon>
        <taxon>Eutardigrada</taxon>
        <taxon>Parachela</taxon>
        <taxon>Hypsibioidea</taxon>
        <taxon>Ramazzottiidae</taxon>
        <taxon>Ramazzottius</taxon>
    </lineage>
</organism>
<feature type="transmembrane region" description="Helical" evidence="9">
    <location>
        <begin position="22"/>
        <end position="43"/>
    </location>
</feature>
<accession>A0A1D1W627</accession>
<keyword evidence="5" id="KW-0297">G-protein coupled receptor</keyword>
<keyword evidence="12" id="KW-1185">Reference proteome</keyword>
<dbReference type="SUPFAM" id="SSF81321">
    <property type="entry name" value="Family A G protein-coupled receptor-like"/>
    <property type="match status" value="1"/>
</dbReference>
<dbReference type="OrthoDB" id="8859266at2759"/>
<evidence type="ECO:0000313" key="12">
    <source>
        <dbReference type="Proteomes" id="UP000186922"/>
    </source>
</evidence>
<dbReference type="EMBL" id="BDGG01000014">
    <property type="protein sequence ID" value="GAV06884.1"/>
    <property type="molecule type" value="Genomic_DNA"/>
</dbReference>
<evidence type="ECO:0000256" key="6">
    <source>
        <dbReference type="ARBA" id="ARBA00023136"/>
    </source>
</evidence>
<comment type="subcellular location">
    <subcellularLocation>
        <location evidence="1">Cell membrane</location>
        <topology evidence="1">Multi-pass membrane protein</topology>
    </subcellularLocation>
</comment>
<comment type="caution">
    <text evidence="11">The sequence shown here is derived from an EMBL/GenBank/DDBJ whole genome shotgun (WGS) entry which is preliminary data.</text>
</comment>
<keyword evidence="8" id="KW-0807">Transducer</keyword>
<feature type="domain" description="G-protein coupled receptors family 1 profile" evidence="10">
    <location>
        <begin position="19"/>
        <end position="280"/>
    </location>
</feature>
<dbReference type="Proteomes" id="UP000186922">
    <property type="component" value="Unassembled WGS sequence"/>
</dbReference>
<feature type="transmembrane region" description="Helical" evidence="9">
    <location>
        <begin position="229"/>
        <end position="248"/>
    </location>
</feature>
<keyword evidence="4 9" id="KW-1133">Transmembrane helix</keyword>